<dbReference type="SUPFAM" id="SSF56112">
    <property type="entry name" value="Protein kinase-like (PK-like)"/>
    <property type="match status" value="1"/>
</dbReference>
<dbReference type="EC" id="2.7.11.1" evidence="1"/>
<evidence type="ECO:0000256" key="1">
    <source>
        <dbReference type="ARBA" id="ARBA00012513"/>
    </source>
</evidence>
<dbReference type="AlphaFoldDB" id="A0A0B7F3D7"/>
<dbReference type="SMART" id="SM00220">
    <property type="entry name" value="S_TKc"/>
    <property type="match status" value="1"/>
</dbReference>
<evidence type="ECO:0000313" key="3">
    <source>
        <dbReference type="EMBL" id="CEL51474.1"/>
    </source>
</evidence>
<feature type="domain" description="Protein kinase" evidence="2">
    <location>
        <begin position="1"/>
        <end position="204"/>
    </location>
</feature>
<dbReference type="PROSITE" id="PS50011">
    <property type="entry name" value="PROTEIN_KINASE_DOM"/>
    <property type="match status" value="1"/>
</dbReference>
<accession>A0A0B7F3D7</accession>
<keyword evidence="3" id="KW-0808">Transferase</keyword>
<dbReference type="InterPro" id="IPR011009">
    <property type="entry name" value="Kinase-like_dom_sf"/>
</dbReference>
<dbReference type="GO" id="GO:0005524">
    <property type="term" value="F:ATP binding"/>
    <property type="evidence" value="ECO:0007669"/>
    <property type="project" value="InterPro"/>
</dbReference>
<dbReference type="GO" id="GO:0004674">
    <property type="term" value="F:protein serine/threonine kinase activity"/>
    <property type="evidence" value="ECO:0007669"/>
    <property type="project" value="UniProtKB-EC"/>
</dbReference>
<dbReference type="InterPro" id="IPR000719">
    <property type="entry name" value="Prot_kinase_dom"/>
</dbReference>
<dbReference type="Gene3D" id="1.10.510.10">
    <property type="entry name" value="Transferase(Phosphotransferase) domain 1"/>
    <property type="match status" value="1"/>
</dbReference>
<name>A0A0B7F3D7_THACB</name>
<keyword evidence="3" id="KW-0418">Kinase</keyword>
<dbReference type="InterPro" id="IPR050235">
    <property type="entry name" value="CK1_Ser-Thr_kinase"/>
</dbReference>
<evidence type="ECO:0000313" key="4">
    <source>
        <dbReference type="Proteomes" id="UP000059188"/>
    </source>
</evidence>
<dbReference type="OrthoDB" id="5579860at2759"/>
<organism evidence="3 4">
    <name type="scientific">Thanatephorus cucumeris (strain AG1-IB / isolate 7/3/14)</name>
    <name type="common">Lettuce bottom rot fungus</name>
    <name type="synonym">Rhizoctonia solani</name>
    <dbReference type="NCBI Taxonomy" id="1108050"/>
    <lineage>
        <taxon>Eukaryota</taxon>
        <taxon>Fungi</taxon>
        <taxon>Dikarya</taxon>
        <taxon>Basidiomycota</taxon>
        <taxon>Agaricomycotina</taxon>
        <taxon>Agaricomycetes</taxon>
        <taxon>Cantharellales</taxon>
        <taxon>Ceratobasidiaceae</taxon>
        <taxon>Rhizoctonia</taxon>
        <taxon>Rhizoctonia solani AG-1</taxon>
    </lineage>
</organism>
<evidence type="ECO:0000259" key="2">
    <source>
        <dbReference type="PROSITE" id="PS50011"/>
    </source>
</evidence>
<keyword evidence="4" id="KW-1185">Reference proteome</keyword>
<dbReference type="EMBL" id="LN679100">
    <property type="protein sequence ID" value="CEL51474.1"/>
    <property type="molecule type" value="Genomic_DNA"/>
</dbReference>
<dbReference type="PROSITE" id="PS00108">
    <property type="entry name" value="PROTEIN_KINASE_ST"/>
    <property type="match status" value="1"/>
</dbReference>
<proteinExistence type="predicted"/>
<dbReference type="STRING" id="1108050.A0A0B7F3D7"/>
<dbReference type="PANTHER" id="PTHR11909">
    <property type="entry name" value="CASEIN KINASE-RELATED"/>
    <property type="match status" value="1"/>
</dbReference>
<protein>
    <recommendedName>
        <fullName evidence="1">non-specific serine/threonine protein kinase</fullName>
        <ecNumber evidence="1">2.7.11.1</ecNumber>
    </recommendedName>
</protein>
<sequence>MQLLYKSLEDLVTETGPLHVTFVLKIADQMLSVLDHMHNKGLVHRDIKPSNILVKSPDSWQLCLIDFGLAYRPRPLKVSQLCHQTTEDFSRVFGTTSYASLEAHRVSELTFRDDLESLAYTLIFLLRGSLPWSAYLQHGSIQGRIRQVYKQKQRHDGQRLALGLPFEFGMLVDCARSLSRDELPNYSLLRTKLQECSATISTCISPNDRQAIRNVAALSRPPPPAQPGQLIIARMLPDITVEGHSSQIGHEESYIHDPSLMTSEWSTVWRPGVIVDVDWDELTQLYFFTAVAICRLAPECTASDTMVPFSTLFANDANAPSSIVLVEPEWALANYYCYVYKDPAKFYFLRSQQPVPTRWAFNSHSVDYLRTRLGSKHDIFRQYDMLHSSDPDTRHSTRMRSGHVKIYAEVHDLSSERSQHESMIDWLGTRAWFDECVKACRHRDLENRRWWTGASFGKGEDGSNSTREISDSYRGSDHSLWDIQQERNTSITLHISAEPTGSWNIADELGEIDLDILVE</sequence>
<dbReference type="Pfam" id="PF00069">
    <property type="entry name" value="Pkinase"/>
    <property type="match status" value="1"/>
</dbReference>
<dbReference type="Proteomes" id="UP000059188">
    <property type="component" value="Unassembled WGS sequence"/>
</dbReference>
<gene>
    <name evidence="3" type="ORF">RSOLAG1IB_00009</name>
</gene>
<reference evidence="3 4" key="1">
    <citation type="submission" date="2014-11" db="EMBL/GenBank/DDBJ databases">
        <authorList>
            <person name="Wibberg Daniel"/>
        </authorList>
    </citation>
    <scope>NUCLEOTIDE SEQUENCE [LARGE SCALE GENOMIC DNA]</scope>
    <source>
        <strain evidence="3">Rhizoctonia solani AG1-IB 7/3/14</strain>
    </source>
</reference>
<dbReference type="InterPro" id="IPR008271">
    <property type="entry name" value="Ser/Thr_kinase_AS"/>
</dbReference>